<evidence type="ECO:0000256" key="1">
    <source>
        <dbReference type="SAM" id="MobiDB-lite"/>
    </source>
</evidence>
<dbReference type="RefSeq" id="XP_003173125.1">
    <property type="nucleotide sequence ID" value="XM_003173077.1"/>
</dbReference>
<dbReference type="OrthoDB" id="4174058at2759"/>
<dbReference type="HOGENOM" id="CLU_742250_0_0_1"/>
<gene>
    <name evidence="2" type="ORF">MGYG_05712</name>
</gene>
<feature type="compositionally biased region" description="Polar residues" evidence="1">
    <location>
        <begin position="287"/>
        <end position="305"/>
    </location>
</feature>
<evidence type="ECO:0000313" key="2">
    <source>
        <dbReference type="EMBL" id="EFR02714.1"/>
    </source>
</evidence>
<name>E4UXI0_ARTGP</name>
<accession>E4UXI0</accession>
<dbReference type="Proteomes" id="UP000002669">
    <property type="component" value="Unassembled WGS sequence"/>
</dbReference>
<dbReference type="VEuPathDB" id="FungiDB:MGYG_05712"/>
<dbReference type="OMA" id="VKGEMMI"/>
<feature type="compositionally biased region" description="Basic residues" evidence="1">
    <location>
        <begin position="133"/>
        <end position="142"/>
    </location>
</feature>
<feature type="region of interest" description="Disordered" evidence="1">
    <location>
        <begin position="1"/>
        <end position="353"/>
    </location>
</feature>
<dbReference type="GeneID" id="10028404"/>
<proteinExistence type="predicted"/>
<reference evidence="3" key="1">
    <citation type="journal article" date="2012" name="MBio">
        <title>Comparative genome analysis of Trichophyton rubrum and related dermatophytes reveals candidate genes involved in infection.</title>
        <authorList>
            <person name="Martinez D.A."/>
            <person name="Oliver B.G."/>
            <person name="Graeser Y."/>
            <person name="Goldberg J.M."/>
            <person name="Li W."/>
            <person name="Martinez-Rossi N.M."/>
            <person name="Monod M."/>
            <person name="Shelest E."/>
            <person name="Barton R.C."/>
            <person name="Birch E."/>
            <person name="Brakhage A.A."/>
            <person name="Chen Z."/>
            <person name="Gurr S.J."/>
            <person name="Heiman D."/>
            <person name="Heitman J."/>
            <person name="Kosti I."/>
            <person name="Rossi A."/>
            <person name="Saif S."/>
            <person name="Samalova M."/>
            <person name="Saunders C.W."/>
            <person name="Shea T."/>
            <person name="Summerbell R.C."/>
            <person name="Xu J."/>
            <person name="Young S."/>
            <person name="Zeng Q."/>
            <person name="Birren B.W."/>
            <person name="Cuomo C.A."/>
            <person name="White T.C."/>
        </authorList>
    </citation>
    <scope>NUCLEOTIDE SEQUENCE [LARGE SCALE GENOMIC DNA]</scope>
    <source>
        <strain evidence="3">ATCC MYA-4604 / CBS 118893</strain>
    </source>
</reference>
<feature type="compositionally biased region" description="Polar residues" evidence="1">
    <location>
        <begin position="1"/>
        <end position="17"/>
    </location>
</feature>
<feature type="compositionally biased region" description="Polar residues" evidence="1">
    <location>
        <begin position="28"/>
        <end position="40"/>
    </location>
</feature>
<dbReference type="EMBL" id="DS989825">
    <property type="protein sequence ID" value="EFR02714.1"/>
    <property type="molecule type" value="Genomic_DNA"/>
</dbReference>
<dbReference type="eggNOG" id="ENOG502T63M">
    <property type="taxonomic scope" value="Eukaryota"/>
</dbReference>
<dbReference type="AlphaFoldDB" id="E4UXI0"/>
<feature type="compositionally biased region" description="Basic residues" evidence="1">
    <location>
        <begin position="250"/>
        <end position="262"/>
    </location>
</feature>
<sequence>MTANSVDGTREPSNLNANGGVKTHQEEMASQQDNSWSAIQEQEYLAASSNTASSPTAAKKKKSRTGYWKEKKAARKLAQAAADGEMNDHGGVSTSPNVEKASTQLDSENIDPNANNGQGSEVPAPEALNKLNTKPKKGKKSKGSPLTTPPQDMWPSAPNQNEGSGDDGWGDNTTHAGWDYYGGDEPLPEEVNPKRARAKKKAVKAKVAGEPATEIDASGLLSSRAGNAGTPADRANLVEDGTTSTAQPKVPKKAVKKKKVKADKHAAQEQEQETPNTHDGAQGGETTGNETQLPTSTAADATNGRTDGPPPAGPNGILRSLKEVFSSANGSADTPTPDSSNSKDSKPKQMKIQMDLDVELASVLKAKVKGEMMITFM</sequence>
<organism evidence="3">
    <name type="scientific">Arthroderma gypseum (strain ATCC MYA-4604 / CBS 118893)</name>
    <name type="common">Microsporum gypseum</name>
    <dbReference type="NCBI Taxonomy" id="535722"/>
    <lineage>
        <taxon>Eukaryota</taxon>
        <taxon>Fungi</taxon>
        <taxon>Dikarya</taxon>
        <taxon>Ascomycota</taxon>
        <taxon>Pezizomycotina</taxon>
        <taxon>Eurotiomycetes</taxon>
        <taxon>Eurotiomycetidae</taxon>
        <taxon>Onygenales</taxon>
        <taxon>Arthrodermataceae</taxon>
        <taxon>Nannizzia</taxon>
    </lineage>
</organism>
<feature type="compositionally biased region" description="Polar residues" evidence="1">
    <location>
        <begin position="92"/>
        <end position="119"/>
    </location>
</feature>
<feature type="compositionally biased region" description="Low complexity" evidence="1">
    <location>
        <begin position="46"/>
        <end position="57"/>
    </location>
</feature>
<dbReference type="InParanoid" id="E4UXI0"/>
<keyword evidence="3" id="KW-1185">Reference proteome</keyword>
<feature type="compositionally biased region" description="Basic residues" evidence="1">
    <location>
        <begin position="194"/>
        <end position="204"/>
    </location>
</feature>
<protein>
    <submittedName>
        <fullName evidence="2">Uncharacterized protein</fullName>
    </submittedName>
</protein>
<evidence type="ECO:0000313" key="3">
    <source>
        <dbReference type="Proteomes" id="UP000002669"/>
    </source>
</evidence>